<dbReference type="GO" id="GO:0042597">
    <property type="term" value="C:periplasmic space"/>
    <property type="evidence" value="ECO:0007669"/>
    <property type="project" value="UniProtKB-SubCell"/>
</dbReference>
<protein>
    <submittedName>
        <fullName evidence="5">Sugar ABC transporter substrate-binding protein</fullName>
    </submittedName>
</protein>
<dbReference type="EMBL" id="CP013068">
    <property type="protein sequence ID" value="ALV27621.1"/>
    <property type="molecule type" value="Genomic_DNA"/>
</dbReference>
<dbReference type="CDD" id="cd13585">
    <property type="entry name" value="PBP2_TMBP_like"/>
    <property type="match status" value="1"/>
</dbReference>
<dbReference type="RefSeq" id="WP_058898982.1">
    <property type="nucleotide sequence ID" value="NZ_CP013068.1"/>
</dbReference>
<evidence type="ECO:0000256" key="4">
    <source>
        <dbReference type="SAM" id="SignalP"/>
    </source>
</evidence>
<dbReference type="Pfam" id="PF01547">
    <property type="entry name" value="SBP_bac_1"/>
    <property type="match status" value="1"/>
</dbReference>
<dbReference type="KEGG" id="pphr:APZ00_11535"/>
<evidence type="ECO:0000313" key="5">
    <source>
        <dbReference type="EMBL" id="ALV27621.1"/>
    </source>
</evidence>
<accession>A0A0U3P781</accession>
<dbReference type="AlphaFoldDB" id="A0A0U3P781"/>
<dbReference type="InterPro" id="IPR050490">
    <property type="entry name" value="Bact_solute-bd_prot1"/>
</dbReference>
<keyword evidence="3" id="KW-0574">Periplasm</keyword>
<keyword evidence="6" id="KW-1185">Reference proteome</keyword>
<evidence type="ECO:0000256" key="1">
    <source>
        <dbReference type="ARBA" id="ARBA00004418"/>
    </source>
</evidence>
<organism evidence="5 6">
    <name type="scientific">Pannonibacter phragmitetus</name>
    <dbReference type="NCBI Taxonomy" id="121719"/>
    <lineage>
        <taxon>Bacteria</taxon>
        <taxon>Pseudomonadati</taxon>
        <taxon>Pseudomonadota</taxon>
        <taxon>Alphaproteobacteria</taxon>
        <taxon>Hyphomicrobiales</taxon>
        <taxon>Stappiaceae</taxon>
        <taxon>Pannonibacter</taxon>
    </lineage>
</organism>
<gene>
    <name evidence="5" type="ORF">APZ00_11535</name>
</gene>
<comment type="similarity">
    <text evidence="2">Belongs to the bacterial solute-binding protein 1 family.</text>
</comment>
<reference evidence="5 6" key="1">
    <citation type="submission" date="2015-10" db="EMBL/GenBank/DDBJ databases">
        <title>The world's first case of liver abscess caused by Pannonibacter phragmitetus.</title>
        <authorList>
            <person name="Ming D."/>
            <person name="Wang M."/>
            <person name="Zhou Y."/>
            <person name="Jiang T."/>
            <person name="Hu S."/>
        </authorList>
    </citation>
    <scope>NUCLEOTIDE SEQUENCE [LARGE SCALE GENOMIC DNA]</scope>
    <source>
        <strain evidence="5 6">31801</strain>
    </source>
</reference>
<dbReference type="Gene3D" id="3.40.190.10">
    <property type="entry name" value="Periplasmic binding protein-like II"/>
    <property type="match status" value="1"/>
</dbReference>
<feature type="signal peptide" evidence="4">
    <location>
        <begin position="1"/>
        <end position="25"/>
    </location>
</feature>
<feature type="chain" id="PRO_5006842775" evidence="4">
    <location>
        <begin position="26"/>
        <end position="408"/>
    </location>
</feature>
<keyword evidence="4" id="KW-0732">Signal</keyword>
<comment type="subcellular location">
    <subcellularLocation>
        <location evidence="1">Periplasm</location>
    </subcellularLocation>
</comment>
<dbReference type="STRING" id="121719.APZ00_11535"/>
<proteinExistence type="inferred from homology"/>
<dbReference type="SUPFAM" id="SSF53850">
    <property type="entry name" value="Periplasmic binding protein-like II"/>
    <property type="match status" value="1"/>
</dbReference>
<dbReference type="eggNOG" id="COG1653">
    <property type="taxonomic scope" value="Bacteria"/>
</dbReference>
<sequence>MKTMISTLALVAGLGTALLAGQADAASTVRFWYHFDNPENPMSDLVKKFEDANPDIKIDARNIPWNSYYDNLYTAIAGGNAPDAAMLKMFALPRLLEMEALEPLDDRINSWDGKDNILDNLFELTKAQDGKHYYLPVQYVALYLYYRADMFAELGLTPPKTCEELRDAAIKLTRDTNGDGRIDTYGFGFRGGKSGHEHWGTFTLGRTGVALDASLNSEAGVAGTQFVVDLFQKDKVFPPSAPNDGFQEIIGAFKTGVTAMTIHHVGSSRDLVAALGDKVSAVPVPECGGGRWTTFGDESSGVLSSASDKEAAWKWISFLSTEGNNALFNTATGQLPVTKTDTASWNGHEARFVEATKDSLPFAHLLPASSNTPEFVNTVWPANMQRALLGQITAADMNAAIAKLFEKQ</sequence>
<evidence type="ECO:0000313" key="6">
    <source>
        <dbReference type="Proteomes" id="UP000064921"/>
    </source>
</evidence>
<name>A0A0U3P781_9HYPH</name>
<dbReference type="PANTHER" id="PTHR43649">
    <property type="entry name" value="ARABINOSE-BINDING PROTEIN-RELATED"/>
    <property type="match status" value="1"/>
</dbReference>
<dbReference type="InterPro" id="IPR006059">
    <property type="entry name" value="SBP"/>
</dbReference>
<dbReference type="Proteomes" id="UP000064921">
    <property type="component" value="Chromosome"/>
</dbReference>
<dbReference type="PANTHER" id="PTHR43649:SF12">
    <property type="entry name" value="DIACETYLCHITOBIOSE BINDING PROTEIN DASA"/>
    <property type="match status" value="1"/>
</dbReference>
<evidence type="ECO:0000256" key="3">
    <source>
        <dbReference type="ARBA" id="ARBA00022764"/>
    </source>
</evidence>
<evidence type="ECO:0000256" key="2">
    <source>
        <dbReference type="ARBA" id="ARBA00008520"/>
    </source>
</evidence>